<evidence type="ECO:0000313" key="2">
    <source>
        <dbReference type="EMBL" id="AGK05472.1"/>
    </source>
</evidence>
<reference evidence="2" key="2">
    <citation type="submission" date="2013-04" db="EMBL/GenBank/DDBJ databases">
        <title>Non-Hybrid, Finished Microbial Genome Assemblies from Long-Read SMRT Sequencing Data.</title>
        <authorList>
            <person name="Klammer A."/>
            <person name="Drake J."/>
            <person name="Heiner C."/>
            <person name="Clum A."/>
            <person name="Copeland A."/>
            <person name="Huddleston J."/>
            <person name="Eichler E."/>
            <person name="Turner S.W."/>
        </authorList>
    </citation>
    <scope>NUCLEOTIDE SEQUENCE</scope>
    <source>
        <strain evidence="2">DSM 1279</strain>
    </source>
</reference>
<dbReference type="KEGG" id="mrb:Mrub_2326"/>
<dbReference type="Proteomes" id="UP000006655">
    <property type="component" value="Chromosome"/>
</dbReference>
<evidence type="ECO:0000313" key="4">
    <source>
        <dbReference type="Proteomes" id="UP000013026"/>
    </source>
</evidence>
<protein>
    <recommendedName>
        <fullName evidence="5">Tetratricopeptide repeat protein</fullName>
    </recommendedName>
</protein>
<reference evidence="2 4" key="3">
    <citation type="submission" date="2013-04" db="EMBL/GenBank/DDBJ databases">
        <authorList>
            <person name="Chin J."/>
            <person name="Alexander D.H."/>
            <person name="Marks P."/>
            <person name="Korlach J."/>
            <person name="Clum A."/>
            <person name="Copeland A."/>
        </authorList>
    </citation>
    <scope>NUCLEOTIDE SEQUENCE [LARGE SCALE GENOMIC DNA]</scope>
    <source>
        <strain evidence="4">ATCC 35948 / DSM 1279 / VKM B-1258 / 21</strain>
        <strain evidence="2">DSM 1279</strain>
    </source>
</reference>
<sequence>MYRKKWLNWKKPVYLQGFWPDILSFVQRLLDQAAGLIRDAREASPEQAVDVLKEAVALLEVARPSRERDGMMALAYLRLAQLQRQLDKRNEAERFFMLGYSYARSSRQERVRRLAEKLNREFVSQRQG</sequence>
<dbReference type="EMBL" id="CP005385">
    <property type="protein sequence ID" value="AGK05472.1"/>
    <property type="molecule type" value="Genomic_DNA"/>
</dbReference>
<accession>D3PLI6</accession>
<dbReference type="Proteomes" id="UP000013026">
    <property type="component" value="Chromosome"/>
</dbReference>
<evidence type="ECO:0000313" key="1">
    <source>
        <dbReference type="EMBL" id="ADD29077.1"/>
    </source>
</evidence>
<dbReference type="KEGG" id="mre:K649_10900"/>
<dbReference type="AlphaFoldDB" id="D3PLI6"/>
<evidence type="ECO:0000313" key="3">
    <source>
        <dbReference type="Proteomes" id="UP000006655"/>
    </source>
</evidence>
<dbReference type="STRING" id="504728.K649_10900"/>
<name>D3PLI6_MEIRD</name>
<dbReference type="PATRIC" id="fig|504728.9.peg.2246"/>
<organism evidence="2 4">
    <name type="scientific">Meiothermus ruber (strain ATCC 35948 / DSM 1279 / VKM B-1258 / 21)</name>
    <name type="common">Thermus ruber</name>
    <dbReference type="NCBI Taxonomy" id="504728"/>
    <lineage>
        <taxon>Bacteria</taxon>
        <taxon>Thermotogati</taxon>
        <taxon>Deinococcota</taxon>
        <taxon>Deinococci</taxon>
        <taxon>Thermales</taxon>
        <taxon>Thermaceae</taxon>
        <taxon>Meiothermus</taxon>
    </lineage>
</organism>
<keyword evidence="3" id="KW-1185">Reference proteome</keyword>
<evidence type="ECO:0008006" key="5">
    <source>
        <dbReference type="Google" id="ProtNLM"/>
    </source>
</evidence>
<proteinExistence type="predicted"/>
<dbReference type="eggNOG" id="ENOG5033MSJ">
    <property type="taxonomic scope" value="Bacteria"/>
</dbReference>
<reference evidence="1 3" key="1">
    <citation type="journal article" date="2010" name="Stand. Genomic Sci.">
        <title>Complete genome sequence of Meiothermus ruber type strain (21).</title>
        <authorList>
            <person name="Tindall B.J."/>
            <person name="Sikorski J."/>
            <person name="Lucas S."/>
            <person name="Goltsman E."/>
            <person name="Copeland A."/>
            <person name="Glavina Del Rio T."/>
            <person name="Nolan M."/>
            <person name="Tice H."/>
            <person name="Cheng J.F."/>
            <person name="Han C."/>
            <person name="Pitluck S."/>
            <person name="Liolios K."/>
            <person name="Ivanova N."/>
            <person name="Mavromatis K."/>
            <person name="Ovchinnikova G."/>
            <person name="Pati A."/>
            <person name="Fahnrich R."/>
            <person name="Goodwin L."/>
            <person name="Chen A."/>
            <person name="Palaniappan K."/>
            <person name="Land M."/>
            <person name="Hauser L."/>
            <person name="Chang Y.J."/>
            <person name="Jeffries C.D."/>
            <person name="Rohde M."/>
            <person name="Goker M."/>
            <person name="Woyke T."/>
            <person name="Bristow J."/>
            <person name="Eisen J.A."/>
            <person name="Markowitz V."/>
            <person name="Hugenholtz P."/>
            <person name="Kyrpides N.C."/>
            <person name="Klenk H.P."/>
            <person name="Lapidus A."/>
        </authorList>
    </citation>
    <scope>NUCLEOTIDE SEQUENCE [LARGE SCALE GENOMIC DNA]</scope>
    <source>
        <strain evidence="3">ATCC 35948 / DSM 1279 / VKM B-1258 / 21</strain>
        <strain evidence="1">DSM 1279</strain>
    </source>
</reference>
<gene>
    <name evidence="1" type="ordered locus">Mrub_2326</name>
    <name evidence="2" type="ORF">K649_10900</name>
</gene>
<dbReference type="OrthoDB" id="32842at2"/>
<dbReference type="EMBL" id="CP001743">
    <property type="protein sequence ID" value="ADD29077.1"/>
    <property type="molecule type" value="Genomic_DNA"/>
</dbReference>